<sequence length="118" mass="12911">MLSTNKDYDNLSLKYIIRSTANVDRATVCSPANRPQPATATTTRSTAKIIGQLKRTNNTAPGMDGITYKDIKKFDCKGILLRAFETLLAPRTGPLLLKKTAYHDDPQEGSGRLGSVQL</sequence>
<gene>
    <name evidence="1" type="ORF">DGYR_LOCUS3905</name>
</gene>
<organism evidence="1 2">
    <name type="scientific">Dimorphilus gyrociliatus</name>
    <dbReference type="NCBI Taxonomy" id="2664684"/>
    <lineage>
        <taxon>Eukaryota</taxon>
        <taxon>Metazoa</taxon>
        <taxon>Spiralia</taxon>
        <taxon>Lophotrochozoa</taxon>
        <taxon>Annelida</taxon>
        <taxon>Polychaeta</taxon>
        <taxon>Polychaeta incertae sedis</taxon>
        <taxon>Dinophilidae</taxon>
        <taxon>Dimorphilus</taxon>
    </lineage>
</organism>
<dbReference type="OrthoDB" id="8195432at2759"/>
<dbReference type="Proteomes" id="UP000549394">
    <property type="component" value="Unassembled WGS sequence"/>
</dbReference>
<name>A0A7I8VKM8_9ANNE</name>
<dbReference type="EMBL" id="CAJFCJ010000005">
    <property type="protein sequence ID" value="CAD5115132.1"/>
    <property type="molecule type" value="Genomic_DNA"/>
</dbReference>
<accession>A0A7I8VKM8</accession>
<evidence type="ECO:0000313" key="2">
    <source>
        <dbReference type="Proteomes" id="UP000549394"/>
    </source>
</evidence>
<comment type="caution">
    <text evidence="1">The sequence shown here is derived from an EMBL/GenBank/DDBJ whole genome shotgun (WGS) entry which is preliminary data.</text>
</comment>
<keyword evidence="2" id="KW-1185">Reference proteome</keyword>
<reference evidence="1 2" key="1">
    <citation type="submission" date="2020-08" db="EMBL/GenBank/DDBJ databases">
        <authorList>
            <person name="Hejnol A."/>
        </authorList>
    </citation>
    <scope>NUCLEOTIDE SEQUENCE [LARGE SCALE GENOMIC DNA]</scope>
</reference>
<dbReference type="AlphaFoldDB" id="A0A7I8VKM8"/>
<proteinExistence type="predicted"/>
<protein>
    <submittedName>
        <fullName evidence="1">DgyrCDS4137</fullName>
    </submittedName>
</protein>
<evidence type="ECO:0000313" key="1">
    <source>
        <dbReference type="EMBL" id="CAD5115132.1"/>
    </source>
</evidence>